<feature type="compositionally biased region" description="Basic and acidic residues" evidence="1">
    <location>
        <begin position="163"/>
        <end position="179"/>
    </location>
</feature>
<gene>
    <name evidence="2" type="ORF">GH714_024456</name>
</gene>
<comment type="caution">
    <text evidence="2">The sequence shown here is derived from an EMBL/GenBank/DDBJ whole genome shotgun (WGS) entry which is preliminary data.</text>
</comment>
<keyword evidence="3" id="KW-1185">Reference proteome</keyword>
<feature type="compositionally biased region" description="Polar residues" evidence="1">
    <location>
        <begin position="140"/>
        <end position="150"/>
    </location>
</feature>
<feature type="region of interest" description="Disordered" evidence="1">
    <location>
        <begin position="78"/>
        <end position="98"/>
    </location>
</feature>
<evidence type="ECO:0000256" key="1">
    <source>
        <dbReference type="SAM" id="MobiDB-lite"/>
    </source>
</evidence>
<proteinExistence type="predicted"/>
<evidence type="ECO:0000313" key="3">
    <source>
        <dbReference type="Proteomes" id="UP000467840"/>
    </source>
</evidence>
<accession>A0A6A6LB45</accession>
<dbReference type="Proteomes" id="UP000467840">
    <property type="component" value="Chromosome 1"/>
</dbReference>
<organism evidence="2 3">
    <name type="scientific">Hevea brasiliensis</name>
    <name type="common">Para rubber tree</name>
    <name type="synonym">Siphonia brasiliensis</name>
    <dbReference type="NCBI Taxonomy" id="3981"/>
    <lineage>
        <taxon>Eukaryota</taxon>
        <taxon>Viridiplantae</taxon>
        <taxon>Streptophyta</taxon>
        <taxon>Embryophyta</taxon>
        <taxon>Tracheophyta</taxon>
        <taxon>Spermatophyta</taxon>
        <taxon>Magnoliopsida</taxon>
        <taxon>eudicotyledons</taxon>
        <taxon>Gunneridae</taxon>
        <taxon>Pentapetalae</taxon>
        <taxon>rosids</taxon>
        <taxon>fabids</taxon>
        <taxon>Malpighiales</taxon>
        <taxon>Euphorbiaceae</taxon>
        <taxon>Crotonoideae</taxon>
        <taxon>Micrandreae</taxon>
        <taxon>Hevea</taxon>
    </lineage>
</organism>
<dbReference type="AlphaFoldDB" id="A0A6A6LB45"/>
<evidence type="ECO:0000313" key="2">
    <source>
        <dbReference type="EMBL" id="KAF2298642.1"/>
    </source>
</evidence>
<name>A0A6A6LB45_HEVBR</name>
<sequence>MPNSNTPPPPIHSLISAISPFLFLQCFSILTQKKMQEKDHLHHPGICQRMFNFITELIFPSLKRITDHAASVHDPLVNGVGSMDQHQQPKSLSKPEDDFSESAIEIHFEQTEEDLEHWTPIDKLGSSVHGEQYDQPQFKKGNNISSSSSAFAPANGNLPSDKFTGKRSEVTEPPRKKELQLPIVDVNGNGSSQHQVTKRADQPPQQQQRGERKPNLISLAQGRGPQNVVSRNKSTENKTSEILTVPIEIQKSRLRHPTHLLDVAPNINEKTDAYLKRRLEAMRKSHGSEREES</sequence>
<protein>
    <submittedName>
        <fullName evidence="2">Uncharacterized protein</fullName>
    </submittedName>
</protein>
<dbReference type="EMBL" id="JAAGAX010000011">
    <property type="protein sequence ID" value="KAF2298642.1"/>
    <property type="molecule type" value="Genomic_DNA"/>
</dbReference>
<reference evidence="2 3" key="1">
    <citation type="journal article" date="2020" name="Mol. Plant">
        <title>The Chromosome-Based Rubber Tree Genome Provides New Insights into Spurge Genome Evolution and Rubber Biosynthesis.</title>
        <authorList>
            <person name="Liu J."/>
            <person name="Shi C."/>
            <person name="Shi C.C."/>
            <person name="Li W."/>
            <person name="Zhang Q.J."/>
            <person name="Zhang Y."/>
            <person name="Li K."/>
            <person name="Lu H.F."/>
            <person name="Shi C."/>
            <person name="Zhu S.T."/>
            <person name="Xiao Z.Y."/>
            <person name="Nan H."/>
            <person name="Yue Y."/>
            <person name="Zhu X.G."/>
            <person name="Wu Y."/>
            <person name="Hong X.N."/>
            <person name="Fan G.Y."/>
            <person name="Tong Y."/>
            <person name="Zhang D."/>
            <person name="Mao C.L."/>
            <person name="Liu Y.L."/>
            <person name="Hao S.J."/>
            <person name="Liu W.Q."/>
            <person name="Lv M.Q."/>
            <person name="Zhang H.B."/>
            <person name="Liu Y."/>
            <person name="Hu-Tang G.R."/>
            <person name="Wang J.P."/>
            <person name="Wang J.H."/>
            <person name="Sun Y.H."/>
            <person name="Ni S.B."/>
            <person name="Chen W.B."/>
            <person name="Zhang X.C."/>
            <person name="Jiao Y.N."/>
            <person name="Eichler E.E."/>
            <person name="Li G.H."/>
            <person name="Liu X."/>
            <person name="Gao L.Z."/>
        </authorList>
    </citation>
    <scope>NUCLEOTIDE SEQUENCE [LARGE SCALE GENOMIC DNA]</scope>
    <source>
        <strain evidence="3">cv. GT1</strain>
        <tissue evidence="2">Leaf</tissue>
    </source>
</reference>
<feature type="region of interest" description="Disordered" evidence="1">
    <location>
        <begin position="126"/>
        <end position="237"/>
    </location>
</feature>